<keyword evidence="8" id="KW-1185">Reference proteome</keyword>
<evidence type="ECO:0000313" key="8">
    <source>
        <dbReference type="Proteomes" id="UP000612282"/>
    </source>
</evidence>
<dbReference type="InterPro" id="IPR036259">
    <property type="entry name" value="MFS_trans_sf"/>
</dbReference>
<evidence type="ECO:0000313" key="7">
    <source>
        <dbReference type="EMBL" id="GID54641.1"/>
    </source>
</evidence>
<keyword evidence="4 5" id="KW-0472">Membrane</keyword>
<name>A0ABQ3X817_9ACTN</name>
<protein>
    <recommendedName>
        <fullName evidence="6">Major facilitator superfamily (MFS) profile domain-containing protein</fullName>
    </recommendedName>
</protein>
<evidence type="ECO:0000256" key="4">
    <source>
        <dbReference type="ARBA" id="ARBA00023136"/>
    </source>
</evidence>
<comment type="subcellular location">
    <subcellularLocation>
        <location evidence="1">Cell membrane</location>
        <topology evidence="1">Multi-pass membrane protein</topology>
    </subcellularLocation>
</comment>
<dbReference type="Proteomes" id="UP000612282">
    <property type="component" value="Unassembled WGS sequence"/>
</dbReference>
<feature type="transmembrane region" description="Helical" evidence="5">
    <location>
        <begin position="160"/>
        <end position="180"/>
    </location>
</feature>
<evidence type="ECO:0000256" key="3">
    <source>
        <dbReference type="ARBA" id="ARBA00022989"/>
    </source>
</evidence>
<feature type="transmembrane region" description="Helical" evidence="5">
    <location>
        <begin position="130"/>
        <end position="148"/>
    </location>
</feature>
<reference evidence="7 8" key="1">
    <citation type="submission" date="2021-01" db="EMBL/GenBank/DDBJ databases">
        <title>Whole genome shotgun sequence of Actinoplanes couchii NBRC 106145.</title>
        <authorList>
            <person name="Komaki H."/>
            <person name="Tamura T."/>
        </authorList>
    </citation>
    <scope>NUCLEOTIDE SEQUENCE [LARGE SCALE GENOMIC DNA]</scope>
    <source>
        <strain evidence="7 8">NBRC 106145</strain>
    </source>
</reference>
<dbReference type="Pfam" id="PF07690">
    <property type="entry name" value="MFS_1"/>
    <property type="match status" value="1"/>
</dbReference>
<proteinExistence type="predicted"/>
<evidence type="ECO:0000259" key="6">
    <source>
        <dbReference type="PROSITE" id="PS50850"/>
    </source>
</evidence>
<feature type="transmembrane region" description="Helical" evidence="5">
    <location>
        <begin position="251"/>
        <end position="270"/>
    </location>
</feature>
<dbReference type="InterPro" id="IPR011701">
    <property type="entry name" value="MFS"/>
</dbReference>
<evidence type="ECO:0000256" key="1">
    <source>
        <dbReference type="ARBA" id="ARBA00004651"/>
    </source>
</evidence>
<dbReference type="SUPFAM" id="SSF103473">
    <property type="entry name" value="MFS general substrate transporter"/>
    <property type="match status" value="1"/>
</dbReference>
<dbReference type="EMBL" id="BOMG01000042">
    <property type="protein sequence ID" value="GID54641.1"/>
    <property type="molecule type" value="Genomic_DNA"/>
</dbReference>
<sequence>MFGALLQPATLAVRVPVPARSEPARFDLLAAALLAAALAIGVHTLSGIPAHGWTTTPTVLGLAAALGVAWLFVVRERRATAPLVPPPVARSVPVMASSALLLVASGALFGALFAVTFFAQDTLGFDPLAGGLRVLPLTVSMILGAPIANFTLRRYGPRRTAFAGTLLVASGVALLSTLAWSSSWLSTSVAFGVLGAGFATVSVTATGTVVTDAPPGHAGVVGGLKQTAMNIGPTLGIATAAATMPLTGYPATLLILAVIATTGLLPVSLLPRARPGLR</sequence>
<dbReference type="PANTHER" id="PTHR42718">
    <property type="entry name" value="MAJOR FACILITATOR SUPERFAMILY MULTIDRUG TRANSPORTER MFSC"/>
    <property type="match status" value="1"/>
</dbReference>
<dbReference type="PANTHER" id="PTHR42718:SF42">
    <property type="entry name" value="EXPORT PROTEIN"/>
    <property type="match status" value="1"/>
</dbReference>
<feature type="domain" description="Major facilitator superfamily (MFS) profile" evidence="6">
    <location>
        <begin position="94"/>
        <end position="278"/>
    </location>
</feature>
<evidence type="ECO:0000256" key="2">
    <source>
        <dbReference type="ARBA" id="ARBA00022692"/>
    </source>
</evidence>
<keyword evidence="3 5" id="KW-1133">Transmembrane helix</keyword>
<feature type="transmembrane region" description="Helical" evidence="5">
    <location>
        <begin position="94"/>
        <end position="118"/>
    </location>
</feature>
<dbReference type="Gene3D" id="1.20.1250.20">
    <property type="entry name" value="MFS general substrate transporter like domains"/>
    <property type="match status" value="1"/>
</dbReference>
<organism evidence="7 8">
    <name type="scientific">Actinoplanes couchii</name>
    <dbReference type="NCBI Taxonomy" id="403638"/>
    <lineage>
        <taxon>Bacteria</taxon>
        <taxon>Bacillati</taxon>
        <taxon>Actinomycetota</taxon>
        <taxon>Actinomycetes</taxon>
        <taxon>Micromonosporales</taxon>
        <taxon>Micromonosporaceae</taxon>
        <taxon>Actinoplanes</taxon>
    </lineage>
</organism>
<comment type="caution">
    <text evidence="7">The sequence shown here is derived from an EMBL/GenBank/DDBJ whole genome shotgun (WGS) entry which is preliminary data.</text>
</comment>
<evidence type="ECO:0000256" key="5">
    <source>
        <dbReference type="SAM" id="Phobius"/>
    </source>
</evidence>
<gene>
    <name evidence="7" type="ORF">Aco03nite_030450</name>
</gene>
<dbReference type="PROSITE" id="PS50850">
    <property type="entry name" value="MFS"/>
    <property type="match status" value="1"/>
</dbReference>
<feature type="transmembrane region" description="Helical" evidence="5">
    <location>
        <begin position="54"/>
        <end position="73"/>
    </location>
</feature>
<keyword evidence="2 5" id="KW-0812">Transmembrane</keyword>
<dbReference type="InterPro" id="IPR020846">
    <property type="entry name" value="MFS_dom"/>
</dbReference>
<feature type="transmembrane region" description="Helical" evidence="5">
    <location>
        <begin position="28"/>
        <end position="48"/>
    </location>
</feature>
<accession>A0ABQ3X817</accession>